<protein>
    <submittedName>
        <fullName evidence="2">tRNA threonylcarbamoyladenosine dehydratase</fullName>
    </submittedName>
</protein>
<dbReference type="InterPro" id="IPR045886">
    <property type="entry name" value="ThiF/MoeB/HesA"/>
</dbReference>
<dbReference type="Pfam" id="PF00899">
    <property type="entry name" value="ThiF"/>
    <property type="match status" value="1"/>
</dbReference>
<evidence type="ECO:0000313" key="2">
    <source>
        <dbReference type="EMBL" id="MQL52163.1"/>
    </source>
</evidence>
<dbReference type="InterPro" id="IPR000594">
    <property type="entry name" value="ThiF_NAD_FAD-bd"/>
</dbReference>
<dbReference type="EMBL" id="WHYR01000017">
    <property type="protein sequence ID" value="MQL52163.1"/>
    <property type="molecule type" value="Genomic_DNA"/>
</dbReference>
<reference evidence="2 3" key="1">
    <citation type="submission" date="2019-10" db="EMBL/GenBank/DDBJ databases">
        <title>Comparative genomics of sulfur disproportionating microorganisms.</title>
        <authorList>
            <person name="Ward L.M."/>
            <person name="Bertran E."/>
            <person name="Johnston D."/>
        </authorList>
    </citation>
    <scope>NUCLEOTIDE SEQUENCE [LARGE SCALE GENOMIC DNA]</scope>
    <source>
        <strain evidence="2 3">DSM 14055</strain>
    </source>
</reference>
<feature type="domain" description="THIF-type NAD/FAD binding fold" evidence="1">
    <location>
        <begin position="11"/>
        <end position="230"/>
    </location>
</feature>
<dbReference type="CDD" id="cd00755">
    <property type="entry name" value="YgdL_like"/>
    <property type="match status" value="1"/>
</dbReference>
<dbReference type="PANTHER" id="PTHR43267:SF1">
    <property type="entry name" value="TRNA THREONYLCARBAMOYLADENOSINE DEHYDRATASE"/>
    <property type="match status" value="1"/>
</dbReference>
<dbReference type="GO" id="GO:0061504">
    <property type="term" value="P:cyclic threonylcarbamoyladenosine biosynthetic process"/>
    <property type="evidence" value="ECO:0007669"/>
    <property type="project" value="TreeGrafter"/>
</dbReference>
<gene>
    <name evidence="2" type="ORF">GFC01_07735</name>
</gene>
<dbReference type="PANTHER" id="PTHR43267">
    <property type="entry name" value="TRNA THREONYLCARBAMOYLADENOSINE DEHYDRATASE"/>
    <property type="match status" value="1"/>
</dbReference>
<dbReference type="GO" id="GO:0061503">
    <property type="term" value="F:tRNA threonylcarbamoyladenosine dehydratase"/>
    <property type="evidence" value="ECO:0007669"/>
    <property type="project" value="TreeGrafter"/>
</dbReference>
<accession>A0A6N7IRF8</accession>
<name>A0A6N7IRF8_9FIRM</name>
<keyword evidence="3" id="KW-1185">Reference proteome</keyword>
<dbReference type="AlphaFoldDB" id="A0A6N7IRF8"/>
<comment type="caution">
    <text evidence="2">The sequence shown here is derived from an EMBL/GenBank/DDBJ whole genome shotgun (WGS) entry which is preliminary data.</text>
</comment>
<dbReference type="InterPro" id="IPR035985">
    <property type="entry name" value="Ubiquitin-activating_enz"/>
</dbReference>
<dbReference type="Proteomes" id="UP000441717">
    <property type="component" value="Unassembled WGS sequence"/>
</dbReference>
<dbReference type="GO" id="GO:0008641">
    <property type="term" value="F:ubiquitin-like modifier activating enzyme activity"/>
    <property type="evidence" value="ECO:0007669"/>
    <property type="project" value="InterPro"/>
</dbReference>
<dbReference type="Gene3D" id="3.40.50.720">
    <property type="entry name" value="NAD(P)-binding Rossmann-like Domain"/>
    <property type="match status" value="1"/>
</dbReference>
<evidence type="ECO:0000313" key="3">
    <source>
        <dbReference type="Proteomes" id="UP000441717"/>
    </source>
</evidence>
<organism evidence="2 3">
    <name type="scientific">Desulfofundulus thermobenzoicus</name>
    <dbReference type="NCBI Taxonomy" id="29376"/>
    <lineage>
        <taxon>Bacteria</taxon>
        <taxon>Bacillati</taxon>
        <taxon>Bacillota</taxon>
        <taxon>Clostridia</taxon>
        <taxon>Eubacteriales</taxon>
        <taxon>Peptococcaceae</taxon>
        <taxon>Desulfofundulus</taxon>
    </lineage>
</organism>
<dbReference type="SUPFAM" id="SSF69572">
    <property type="entry name" value="Activating enzymes of the ubiquitin-like proteins"/>
    <property type="match status" value="1"/>
</dbReference>
<proteinExistence type="predicted"/>
<dbReference type="RefSeq" id="WP_341473833.1">
    <property type="nucleotide sequence ID" value="NZ_WHYR01000017.1"/>
</dbReference>
<evidence type="ECO:0000259" key="1">
    <source>
        <dbReference type="Pfam" id="PF00899"/>
    </source>
</evidence>
<sequence>MEDIFARTELLIGQEGLEVLQNSRVMVFGLGGVGSYAAEALARAGVGNLVLIDCDCVAPSNINRQIHALLSTLGKPKALLMAERTRQINPRLVVEARVERYTPGDGERFLSDTPDYVVDAIDDGPAKVDLLAGCVCRGIPVVSAMGAGNKLDPTAFRVADIAETAVCPLARVVRRRLRERGIHTGVKVVFSTEPPLPSRGTAPDNGRTVPGSISFVPPVAGFILAGVVVRDLLARRGNNI</sequence>